<feature type="domain" description="NolW-like" evidence="13">
    <location>
        <begin position="281"/>
        <end position="398"/>
    </location>
</feature>
<dbReference type="EMBL" id="CP031222">
    <property type="protein sequence ID" value="AXI03376.1"/>
    <property type="molecule type" value="Genomic_DNA"/>
</dbReference>
<dbReference type="KEGG" id="mbah:HYN46_11310"/>
<sequence>MNKPTIPTVMDSHDMKPKQHLTHRPLFWLAVPLLTSLAFPAFGQTWKINLLNADINAFVSEVADITGKNFAVDPRVKGNVTVISNKELNKQQVYELFEGVLNVNGVVAIPSGNTIKLVPDVNAKQSGVPFDFRNRARGDGVVTRVIWLDNTNPNDLVPALRPLLSQFAHLAAVPGTNALIVSDRAQSIDQLAELVRSLDGGADDQMDIIQLKETSVDDIVGQIEALTSTSPSKDPRGSRLRLIADSKNNRLLVKGNEKARNRIKNMVAQLDVASDRLGGLRVFRLKNASAKSMADILQGIVTGSSNGSRSSSGSSGSNYSGSSTSSLGSGTSASGSTTGSTGTSSSGSNSTAQSSVFSANGISIIANEELNSIVVKADPSMMREIASTIEQLDVRRAQVLIQAAIVEVSGTNAQQLGVQWALGNASTGVGLVNFGTAGTGTSLANIATAIASKTYTGINPAGALIGLGTSKTNSKGETSFYGAVLNALNSTTSNNLISVPSVMALDNVKAEMVVGQNVPFITGTQASTTAGVAPFNSIERKDVGTTLKVTPHIGEGGTIRLDVEQEVSSIAAASSIGATTSDLVTNKRSVKTTVLADDGQTIVLGGMMQDDNTQQMDMVPGLGRLPLIGGLFRSKANSTTKNNLLIFLQPTILRDGSNVEAISQDRYERTRILQLQLDPKGQFTRLPANVNDIYASAVTNITPSFRAALNNNLGRDKPAAVVPNESQNTKPSSTVPVTPAALPEKTPPTQTQP</sequence>
<evidence type="ECO:0000256" key="3">
    <source>
        <dbReference type="ARBA" id="ARBA00022448"/>
    </source>
</evidence>
<dbReference type="InterPro" id="IPR004845">
    <property type="entry name" value="T2SS_GspD_CS"/>
</dbReference>
<feature type="compositionally biased region" description="Polar residues" evidence="11">
    <location>
        <begin position="724"/>
        <end position="736"/>
    </location>
</feature>
<feature type="domain" description="NolW-like" evidence="13">
    <location>
        <begin position="143"/>
        <end position="199"/>
    </location>
</feature>
<accession>A0A345P7W7</accession>
<evidence type="ECO:0000313" key="15">
    <source>
        <dbReference type="EMBL" id="AXI03376.1"/>
    </source>
</evidence>
<dbReference type="InterPro" id="IPR005644">
    <property type="entry name" value="NolW-like"/>
</dbReference>
<reference evidence="15 16" key="1">
    <citation type="submission" date="2018-07" db="EMBL/GenBank/DDBJ databases">
        <title>Genome sequencing of Moraxellaceae gen. HYN0046.</title>
        <authorList>
            <person name="Kim M."/>
            <person name="Yi H."/>
        </authorList>
    </citation>
    <scope>NUCLEOTIDE SEQUENCE [LARGE SCALE GENOMIC DNA]</scope>
    <source>
        <strain evidence="15 16">HYN0046</strain>
    </source>
</reference>
<keyword evidence="16" id="KW-1185">Reference proteome</keyword>
<evidence type="ECO:0000256" key="8">
    <source>
        <dbReference type="ARBA" id="ARBA00023136"/>
    </source>
</evidence>
<name>A0A345P7W7_9GAMM</name>
<comment type="similarity">
    <text evidence="2">Belongs to the bacterial secretin family. GSP D subfamily.</text>
</comment>
<feature type="domain" description="Type II/III secretion system secretin-like" evidence="12">
    <location>
        <begin position="487"/>
        <end position="654"/>
    </location>
</feature>
<dbReference type="GO" id="GO:0015628">
    <property type="term" value="P:protein secretion by the type II secretion system"/>
    <property type="evidence" value="ECO:0007669"/>
    <property type="project" value="InterPro"/>
</dbReference>
<dbReference type="Proteomes" id="UP000253940">
    <property type="component" value="Chromosome"/>
</dbReference>
<feature type="domain" description="GspD-like N0" evidence="14">
    <location>
        <begin position="48"/>
        <end position="116"/>
    </location>
</feature>
<dbReference type="InterPro" id="IPR050810">
    <property type="entry name" value="Bact_Secretion_Sys_Channel"/>
</dbReference>
<dbReference type="NCBIfam" id="TIGR02517">
    <property type="entry name" value="type_II_gspD"/>
    <property type="match status" value="1"/>
</dbReference>
<organism evidence="15 16">
    <name type="scientific">Aquirhabdus parva</name>
    <dbReference type="NCBI Taxonomy" id="2283318"/>
    <lineage>
        <taxon>Bacteria</taxon>
        <taxon>Pseudomonadati</taxon>
        <taxon>Pseudomonadota</taxon>
        <taxon>Gammaproteobacteria</taxon>
        <taxon>Moraxellales</taxon>
        <taxon>Moraxellaceae</taxon>
        <taxon>Aquirhabdus</taxon>
    </lineage>
</organism>
<evidence type="ECO:0000256" key="1">
    <source>
        <dbReference type="ARBA" id="ARBA00004442"/>
    </source>
</evidence>
<dbReference type="Pfam" id="PF03958">
    <property type="entry name" value="Secretin_N"/>
    <property type="match status" value="3"/>
</dbReference>
<dbReference type="PROSITE" id="PS00875">
    <property type="entry name" value="T2SP_D"/>
    <property type="match status" value="1"/>
</dbReference>
<dbReference type="InterPro" id="IPR013356">
    <property type="entry name" value="T2SS_GspD"/>
</dbReference>
<evidence type="ECO:0000313" key="16">
    <source>
        <dbReference type="Proteomes" id="UP000253940"/>
    </source>
</evidence>
<feature type="region of interest" description="Disordered" evidence="11">
    <location>
        <begin position="716"/>
        <end position="753"/>
    </location>
</feature>
<comment type="subcellular location">
    <subcellularLocation>
        <location evidence="1 10">Cell outer membrane</location>
    </subcellularLocation>
</comment>
<proteinExistence type="inferred from homology"/>
<dbReference type="PANTHER" id="PTHR30332">
    <property type="entry name" value="PROBABLE GENERAL SECRETION PATHWAY PROTEIN D"/>
    <property type="match status" value="1"/>
</dbReference>
<keyword evidence="6" id="KW-0732">Signal</keyword>
<keyword evidence="3 10" id="KW-0813">Transport</keyword>
<keyword evidence="9" id="KW-0998">Cell outer membrane</keyword>
<evidence type="ECO:0000256" key="5">
    <source>
        <dbReference type="ARBA" id="ARBA00022692"/>
    </source>
</evidence>
<dbReference type="InterPro" id="IPR038591">
    <property type="entry name" value="NolW-like_sf"/>
</dbReference>
<evidence type="ECO:0000256" key="10">
    <source>
        <dbReference type="RuleBase" id="RU004004"/>
    </source>
</evidence>
<evidence type="ECO:0000259" key="13">
    <source>
        <dbReference type="Pfam" id="PF03958"/>
    </source>
</evidence>
<dbReference type="InterPro" id="IPR001775">
    <property type="entry name" value="GspD/PilQ"/>
</dbReference>
<dbReference type="RefSeq" id="WP_114899484.1">
    <property type="nucleotide sequence ID" value="NZ_CP031222.1"/>
</dbReference>
<evidence type="ECO:0000256" key="11">
    <source>
        <dbReference type="SAM" id="MobiDB-lite"/>
    </source>
</evidence>
<keyword evidence="4" id="KW-1134">Transmembrane beta strand</keyword>
<evidence type="ECO:0000259" key="12">
    <source>
        <dbReference type="Pfam" id="PF00263"/>
    </source>
</evidence>
<evidence type="ECO:0000259" key="14">
    <source>
        <dbReference type="Pfam" id="PF21305"/>
    </source>
</evidence>
<dbReference type="Pfam" id="PF21305">
    <property type="entry name" value="type_II_gspD_N0"/>
    <property type="match status" value="1"/>
</dbReference>
<dbReference type="GO" id="GO:0009279">
    <property type="term" value="C:cell outer membrane"/>
    <property type="evidence" value="ECO:0007669"/>
    <property type="project" value="UniProtKB-SubCell"/>
</dbReference>
<evidence type="ECO:0000256" key="7">
    <source>
        <dbReference type="ARBA" id="ARBA00022927"/>
    </source>
</evidence>
<evidence type="ECO:0000256" key="6">
    <source>
        <dbReference type="ARBA" id="ARBA00022729"/>
    </source>
</evidence>
<keyword evidence="5" id="KW-0812">Transmembrane</keyword>
<dbReference type="AlphaFoldDB" id="A0A345P7W7"/>
<feature type="domain" description="NolW-like" evidence="13">
    <location>
        <begin position="208"/>
        <end position="275"/>
    </location>
</feature>
<evidence type="ECO:0000256" key="2">
    <source>
        <dbReference type="ARBA" id="ARBA00006980"/>
    </source>
</evidence>
<dbReference type="Pfam" id="PF00263">
    <property type="entry name" value="Secretin"/>
    <property type="match status" value="1"/>
</dbReference>
<keyword evidence="8" id="KW-0472">Membrane</keyword>
<dbReference type="PRINTS" id="PR00811">
    <property type="entry name" value="BCTERIALGSPD"/>
</dbReference>
<evidence type="ECO:0000256" key="9">
    <source>
        <dbReference type="ARBA" id="ARBA00023237"/>
    </source>
</evidence>
<dbReference type="PANTHER" id="PTHR30332:SF24">
    <property type="entry name" value="SECRETIN GSPD-RELATED"/>
    <property type="match status" value="1"/>
</dbReference>
<gene>
    <name evidence="15" type="primary">gspD</name>
    <name evidence="15" type="ORF">HYN46_11310</name>
</gene>
<evidence type="ECO:0000256" key="4">
    <source>
        <dbReference type="ARBA" id="ARBA00022452"/>
    </source>
</evidence>
<dbReference type="InterPro" id="IPR004846">
    <property type="entry name" value="T2SS/T3SS_dom"/>
</dbReference>
<dbReference type="InterPro" id="IPR049371">
    <property type="entry name" value="GspD-like_N0"/>
</dbReference>
<keyword evidence="7" id="KW-0653">Protein transport</keyword>
<dbReference type="OrthoDB" id="9775455at2"/>
<feature type="region of interest" description="Disordered" evidence="11">
    <location>
        <begin position="303"/>
        <end position="352"/>
    </location>
</feature>
<dbReference type="GO" id="GO:0015627">
    <property type="term" value="C:type II protein secretion system complex"/>
    <property type="evidence" value="ECO:0007669"/>
    <property type="project" value="InterPro"/>
</dbReference>
<protein>
    <submittedName>
        <fullName evidence="15">Type II secretion system protein GspD</fullName>
    </submittedName>
</protein>
<dbReference type="Gene3D" id="3.30.1370.120">
    <property type="match status" value="3"/>
</dbReference>